<proteinExistence type="inferred from homology"/>
<evidence type="ECO:0000259" key="2">
    <source>
        <dbReference type="Pfam" id="PF00582"/>
    </source>
</evidence>
<dbReference type="PANTHER" id="PTHR46268">
    <property type="entry name" value="STRESS RESPONSE PROTEIN NHAX"/>
    <property type="match status" value="1"/>
</dbReference>
<dbReference type="SUPFAM" id="SSF52402">
    <property type="entry name" value="Adenine nucleotide alpha hydrolases-like"/>
    <property type="match status" value="2"/>
</dbReference>
<dbReference type="InterPro" id="IPR006016">
    <property type="entry name" value="UspA"/>
</dbReference>
<dbReference type="PANTHER" id="PTHR46268:SF6">
    <property type="entry name" value="UNIVERSAL STRESS PROTEIN UP12"/>
    <property type="match status" value="1"/>
</dbReference>
<feature type="domain" description="UspA" evidence="2">
    <location>
        <begin position="152"/>
        <end position="284"/>
    </location>
</feature>
<name>A0A6J7GGW5_9ZZZZ</name>
<dbReference type="InterPro" id="IPR014729">
    <property type="entry name" value="Rossmann-like_a/b/a_fold"/>
</dbReference>
<evidence type="ECO:0000256" key="1">
    <source>
        <dbReference type="ARBA" id="ARBA00008791"/>
    </source>
</evidence>
<gene>
    <name evidence="3" type="ORF">UFOPK3564_00767</name>
</gene>
<dbReference type="PRINTS" id="PR01438">
    <property type="entry name" value="UNVRSLSTRESS"/>
</dbReference>
<protein>
    <submittedName>
        <fullName evidence="3">Unannotated protein</fullName>
    </submittedName>
</protein>
<accession>A0A6J7GGW5</accession>
<dbReference type="Pfam" id="PF00582">
    <property type="entry name" value="Usp"/>
    <property type="match status" value="2"/>
</dbReference>
<dbReference type="CDD" id="cd00293">
    <property type="entry name" value="USP-like"/>
    <property type="match status" value="2"/>
</dbReference>
<dbReference type="EMBL" id="CAFBMK010000029">
    <property type="protein sequence ID" value="CAB4904205.1"/>
    <property type="molecule type" value="Genomic_DNA"/>
</dbReference>
<dbReference type="Gene3D" id="3.40.50.620">
    <property type="entry name" value="HUPs"/>
    <property type="match status" value="2"/>
</dbReference>
<sequence>MTQDIIAGYTDSAGGRDALALGVVLADLDDTSALTVTSAYLYNPPVESSEPAGWRKDLKARADADLDQARATLGARPRTTVVPCCGVSPADGLHRLAEELDASTIVVGVSHTHGLGRIQLGSVTEQTIHGAPCAVAVAPANYADRAGRRIESVAVAFNGSEEAWFALLSAGEIAKAAGARLTILGAVEQAAVWYGSYVGPDDVAAVRTIVRDELTVAAGELRGVRDVRIEVLEGMPVRALAEASAGEDLLVLGSRGFGPMRRVLLGSVSSHLVRDASCPTVVVPRGVARHPGDGRATVAAGAVPV</sequence>
<organism evidence="3">
    <name type="scientific">freshwater metagenome</name>
    <dbReference type="NCBI Taxonomy" id="449393"/>
    <lineage>
        <taxon>unclassified sequences</taxon>
        <taxon>metagenomes</taxon>
        <taxon>ecological metagenomes</taxon>
    </lineage>
</organism>
<evidence type="ECO:0000313" key="3">
    <source>
        <dbReference type="EMBL" id="CAB4904205.1"/>
    </source>
</evidence>
<comment type="similarity">
    <text evidence="1">Belongs to the universal stress protein A family.</text>
</comment>
<dbReference type="InterPro" id="IPR006015">
    <property type="entry name" value="Universal_stress_UspA"/>
</dbReference>
<dbReference type="AlphaFoldDB" id="A0A6J7GGW5"/>
<reference evidence="3" key="1">
    <citation type="submission" date="2020-05" db="EMBL/GenBank/DDBJ databases">
        <authorList>
            <person name="Chiriac C."/>
            <person name="Salcher M."/>
            <person name="Ghai R."/>
            <person name="Kavagutti S V."/>
        </authorList>
    </citation>
    <scope>NUCLEOTIDE SEQUENCE</scope>
</reference>
<feature type="domain" description="UspA" evidence="2">
    <location>
        <begin position="1"/>
        <end position="138"/>
    </location>
</feature>